<proteinExistence type="predicted"/>
<keyword evidence="2" id="KW-0812">Transmembrane</keyword>
<evidence type="ECO:0000256" key="1">
    <source>
        <dbReference type="SAM" id="MobiDB-lite"/>
    </source>
</evidence>
<accession>A0A917EZX2</accession>
<feature type="region of interest" description="Disordered" evidence="1">
    <location>
        <begin position="1"/>
        <end position="61"/>
    </location>
</feature>
<keyword evidence="2" id="KW-0472">Membrane</keyword>
<feature type="compositionally biased region" description="Basic and acidic residues" evidence="1">
    <location>
        <begin position="49"/>
        <end position="60"/>
    </location>
</feature>
<evidence type="ECO:0000256" key="2">
    <source>
        <dbReference type="SAM" id="Phobius"/>
    </source>
</evidence>
<keyword evidence="4" id="KW-1185">Reference proteome</keyword>
<gene>
    <name evidence="3" type="ORF">GCM10011399_22330</name>
</gene>
<organism evidence="3 4">
    <name type="scientific">Subtercola lobariae</name>
    <dbReference type="NCBI Taxonomy" id="1588641"/>
    <lineage>
        <taxon>Bacteria</taxon>
        <taxon>Bacillati</taxon>
        <taxon>Actinomycetota</taxon>
        <taxon>Actinomycetes</taxon>
        <taxon>Micrococcales</taxon>
        <taxon>Microbacteriaceae</taxon>
        <taxon>Subtercola</taxon>
    </lineage>
</organism>
<dbReference type="EMBL" id="BMGP01000004">
    <property type="protein sequence ID" value="GGF28707.1"/>
    <property type="molecule type" value="Genomic_DNA"/>
</dbReference>
<comment type="caution">
    <text evidence="3">The sequence shown here is derived from an EMBL/GenBank/DDBJ whole genome shotgun (WGS) entry which is preliminary data.</text>
</comment>
<dbReference type="RefSeq" id="WP_188678308.1">
    <property type="nucleotide sequence ID" value="NZ_BMGP01000004.1"/>
</dbReference>
<dbReference type="Proteomes" id="UP000598775">
    <property type="component" value="Unassembled WGS sequence"/>
</dbReference>
<keyword evidence="2" id="KW-1133">Transmembrane helix</keyword>
<reference evidence="3 4" key="1">
    <citation type="journal article" date="2014" name="Int. J. Syst. Evol. Microbiol.">
        <title>Complete genome sequence of Corynebacterium casei LMG S-19264T (=DSM 44701T), isolated from a smear-ripened cheese.</title>
        <authorList>
            <consortium name="US DOE Joint Genome Institute (JGI-PGF)"/>
            <person name="Walter F."/>
            <person name="Albersmeier A."/>
            <person name="Kalinowski J."/>
            <person name="Ruckert C."/>
        </authorList>
    </citation>
    <scope>NUCLEOTIDE SEQUENCE [LARGE SCALE GENOMIC DNA]</scope>
    <source>
        <strain evidence="3 4">CGMCC 1.12976</strain>
    </source>
</reference>
<feature type="compositionally biased region" description="Low complexity" evidence="1">
    <location>
        <begin position="24"/>
        <end position="34"/>
    </location>
</feature>
<dbReference type="AlphaFoldDB" id="A0A917EZX2"/>
<protein>
    <submittedName>
        <fullName evidence="3">Uncharacterized protein</fullName>
    </submittedName>
</protein>
<sequence length="92" mass="9597">MSSLEPGKPGGLDGPPVSGDKRALSATDALSASDENSNTSDADAPEQAKTPEELAAEEHEKHRRLVAARLIVAGVGLTFLIVGFVDFITKSH</sequence>
<feature type="transmembrane region" description="Helical" evidence="2">
    <location>
        <begin position="70"/>
        <end position="89"/>
    </location>
</feature>
<evidence type="ECO:0000313" key="3">
    <source>
        <dbReference type="EMBL" id="GGF28707.1"/>
    </source>
</evidence>
<name>A0A917EZX2_9MICO</name>
<evidence type="ECO:0000313" key="4">
    <source>
        <dbReference type="Proteomes" id="UP000598775"/>
    </source>
</evidence>